<feature type="compositionally biased region" description="Acidic residues" evidence="1">
    <location>
        <begin position="73"/>
        <end position="86"/>
    </location>
</feature>
<keyword evidence="3" id="KW-1185">Reference proteome</keyword>
<accession>G0S197</accession>
<gene>
    <name evidence="2" type="ORF">CTHT_0012820</name>
</gene>
<protein>
    <submittedName>
        <fullName evidence="2">Uncharacterized protein</fullName>
    </submittedName>
</protein>
<sequence length="564" mass="63133">MPKNSAITNFFKPVPRSLQPAASSQQLPETPAISRDSPPPQPLSSLPSGLLSSSPSSPKKPSRDRDAVIKGSDDEDEVLSSDDDFPELPGLPFGHRNSKPKYDLAALRKHEEAERALQESEKRSNALEALGSPSTRFAAKLKQQSSSIHDSLLDVLPDAEGSQDESKVRLLQAVARTEATVLPKQWFFFDESSQTSTIPLESRSLFPKGMAKGVWAFLATEGRRNEVFEDGLPLRVQRKMQNLPDEIFQWVLQEVFHEKSKKLRDEYLRLLGACPSQIRRLMDEDKITWLFQNVGASERALVVGSQPAGGSDLPTSRAPCPEQQRDLLGVVLRILKETAHSLAFKSLTRAMTLLLRLGMDHLCGNVSDSLYHHTPEATFRWNAVSSIPPLHPRLVELRRRLALVFVFDDPQRAYRRPEDTFSMRSVIDRLEHGDGFVIDRSSTDFLELFALTQLLAVAIGDGSPPPGIPQSEAVKQFDAEVDEVAYRIRHIFSMIPEQGAAYMSRTEARGLLKDLEHKLLFAVRTRSPPKTDAFGLNQPSDGVELAKQQEYMKNFLTRNQHSSQ</sequence>
<dbReference type="eggNOG" id="ENOG502SAE9">
    <property type="taxonomic scope" value="Eukaryota"/>
</dbReference>
<evidence type="ECO:0000256" key="1">
    <source>
        <dbReference type="SAM" id="MobiDB-lite"/>
    </source>
</evidence>
<reference evidence="2 3" key="1">
    <citation type="journal article" date="2011" name="Cell">
        <title>Insight into structure and assembly of the nuclear pore complex by utilizing the genome of a eukaryotic thermophile.</title>
        <authorList>
            <person name="Amlacher S."/>
            <person name="Sarges P."/>
            <person name="Flemming D."/>
            <person name="van Noort V."/>
            <person name="Kunze R."/>
            <person name="Devos D.P."/>
            <person name="Arumugam M."/>
            <person name="Bork P."/>
            <person name="Hurt E."/>
        </authorList>
    </citation>
    <scope>NUCLEOTIDE SEQUENCE [LARGE SCALE GENOMIC DNA]</scope>
    <source>
        <strain evidence="3">DSM 1495 / CBS 144.50 / IMI 039719</strain>
    </source>
</reference>
<name>G0S197_CHATD</name>
<dbReference type="EMBL" id="GL988039">
    <property type="protein sequence ID" value="EGS22807.1"/>
    <property type="molecule type" value="Genomic_DNA"/>
</dbReference>
<dbReference type="OrthoDB" id="5350396at2759"/>
<evidence type="ECO:0000313" key="3">
    <source>
        <dbReference type="Proteomes" id="UP000008066"/>
    </source>
</evidence>
<proteinExistence type="predicted"/>
<feature type="region of interest" description="Disordered" evidence="1">
    <location>
        <begin position="1"/>
        <end position="99"/>
    </location>
</feature>
<feature type="compositionally biased region" description="Basic and acidic residues" evidence="1">
    <location>
        <begin position="61"/>
        <end position="72"/>
    </location>
</feature>
<feature type="compositionally biased region" description="Low complexity" evidence="1">
    <location>
        <begin position="43"/>
        <end position="59"/>
    </location>
</feature>
<dbReference type="KEGG" id="cthr:CTHT_0012820"/>
<evidence type="ECO:0000313" key="2">
    <source>
        <dbReference type="EMBL" id="EGS22807.1"/>
    </source>
</evidence>
<dbReference type="GeneID" id="18255320"/>
<dbReference type="Proteomes" id="UP000008066">
    <property type="component" value="Unassembled WGS sequence"/>
</dbReference>
<dbReference type="RefSeq" id="XP_006691799.1">
    <property type="nucleotide sequence ID" value="XM_006691736.1"/>
</dbReference>
<organism evidence="3">
    <name type="scientific">Chaetomium thermophilum (strain DSM 1495 / CBS 144.50 / IMI 039719)</name>
    <name type="common">Thermochaetoides thermophila</name>
    <dbReference type="NCBI Taxonomy" id="759272"/>
    <lineage>
        <taxon>Eukaryota</taxon>
        <taxon>Fungi</taxon>
        <taxon>Dikarya</taxon>
        <taxon>Ascomycota</taxon>
        <taxon>Pezizomycotina</taxon>
        <taxon>Sordariomycetes</taxon>
        <taxon>Sordariomycetidae</taxon>
        <taxon>Sordariales</taxon>
        <taxon>Chaetomiaceae</taxon>
        <taxon>Thermochaetoides</taxon>
    </lineage>
</organism>
<dbReference type="HOGENOM" id="CLU_016938_1_0_1"/>
<dbReference type="AlphaFoldDB" id="G0S197"/>
<dbReference type="STRING" id="759272.G0S197"/>
<dbReference type="OMA" id="TLLRMSM"/>